<protein>
    <submittedName>
        <fullName evidence="18">Relaxin receptor 2</fullName>
    </submittedName>
</protein>
<dbReference type="GO" id="GO:0009755">
    <property type="term" value="P:hormone-mediated signaling pathway"/>
    <property type="evidence" value="ECO:0007669"/>
    <property type="project" value="TreeGrafter"/>
</dbReference>
<dbReference type="SUPFAM" id="SSF81321">
    <property type="entry name" value="Family A G protein-coupled receptor-like"/>
    <property type="match status" value="1"/>
</dbReference>
<feature type="transmembrane region" description="Helical" evidence="16">
    <location>
        <begin position="632"/>
        <end position="652"/>
    </location>
</feature>
<dbReference type="SUPFAM" id="SSF52058">
    <property type="entry name" value="L domain-like"/>
    <property type="match status" value="1"/>
</dbReference>
<evidence type="ECO:0000256" key="4">
    <source>
        <dbReference type="ARBA" id="ARBA00022614"/>
    </source>
</evidence>
<dbReference type="PANTHER" id="PTHR24372:SF80">
    <property type="entry name" value="FI21465P1-RELATED"/>
    <property type="match status" value="1"/>
</dbReference>
<proteinExistence type="inferred from homology"/>
<dbReference type="InterPro" id="IPR002172">
    <property type="entry name" value="LDrepeatLR_classA_rpt"/>
</dbReference>
<evidence type="ECO:0000259" key="17">
    <source>
        <dbReference type="PROSITE" id="PS50262"/>
    </source>
</evidence>
<organism evidence="18">
    <name type="scientific">Lygus hesperus</name>
    <name type="common">Western plant bug</name>
    <dbReference type="NCBI Taxonomy" id="30085"/>
    <lineage>
        <taxon>Eukaryota</taxon>
        <taxon>Metazoa</taxon>
        <taxon>Ecdysozoa</taxon>
        <taxon>Arthropoda</taxon>
        <taxon>Hexapoda</taxon>
        <taxon>Insecta</taxon>
        <taxon>Pterygota</taxon>
        <taxon>Neoptera</taxon>
        <taxon>Paraneoptera</taxon>
        <taxon>Hemiptera</taxon>
        <taxon>Heteroptera</taxon>
        <taxon>Panheteroptera</taxon>
        <taxon>Cimicomorpha</taxon>
        <taxon>Miridae</taxon>
        <taxon>Mirini</taxon>
        <taxon>Lygus</taxon>
    </lineage>
</organism>
<evidence type="ECO:0000256" key="13">
    <source>
        <dbReference type="ARBA" id="ARBA00023224"/>
    </source>
</evidence>
<dbReference type="Gene3D" id="2.40.128.620">
    <property type="match status" value="1"/>
</dbReference>
<comment type="caution">
    <text evidence="14">Lacks conserved residue(s) required for the propagation of feature annotation.</text>
</comment>
<feature type="transmembrane region" description="Helical" evidence="16">
    <location>
        <begin position="664"/>
        <end position="685"/>
    </location>
</feature>
<dbReference type="CDD" id="cd00112">
    <property type="entry name" value="LDLa"/>
    <property type="match status" value="1"/>
</dbReference>
<sequence length="744" mass="83480">ERSPPSTRWEDMRCSRGIIVAVPLVTALVILSVITFILSTGDCPEGNFTCKGSKTCILQRSFCDGQKDCPQGEDEDLMYCYDFYGSFWPMVDTIEGVQISNETCELDLVPEVCQCTGFVVVCANSSLSQVPSPIPPNAKGITLDYNRISSLEDGIFDGYSLYLLHLAFNELTDIPDGIFERQTNLRKLYLAHNKLTSLPTSLLTLPNIEWLFADKNNLTHLSLEMWDLPSLMWLVLSENALTLTNESFPVLPSLEMMYLDSNAITRIEATTFSNLNMLHDLSIARNEIYYINEVAFRNLTKLKDLNLKYNSLFTLGDRLFVNQVYLEKLSIGGNSELQLSRSFFKSVSNLKSLDLEAMEIPNINQGLFGDLQDLDVIYFKRFKYCMSVPRVPKCSPSSDGTSTSEDLLGNGLLRTTLWLVSCFTVFTNGMVVWRRLSSSSNSLSPLNIIITNLACADLLMGVYLMSLGAEDLATRGVFRQEATEWRSSVFCTVLGVIAMVSSEVSVLILLLISAERFMLISAPLSGFQSLKPKAALMTSATVWVFSIIIAVLPVVEWRHSMRFYGTNSFCFPLHIDEPYLVGWQYSAIVFIGINSISLIGITLLYIGVFISILKTRNATTLNVNDSEFAMRFFFIVLTNACCWVPIVFLKILALLDFSISKDVYGWLGVFVLPVNSAVNPILYTFTTPRYRNNNHTTSRSQSHPDGLPNHDAVKPSIWFRALGMIQLRPSPRPIPTPRTTEEQI</sequence>
<evidence type="ECO:0000256" key="15">
    <source>
        <dbReference type="RuleBase" id="RU000688"/>
    </source>
</evidence>
<evidence type="ECO:0000256" key="5">
    <source>
        <dbReference type="ARBA" id="ARBA00022692"/>
    </source>
</evidence>
<dbReference type="InterPro" id="IPR000276">
    <property type="entry name" value="GPCR_Rhodpsn"/>
</dbReference>
<reference evidence="18" key="2">
    <citation type="submission" date="2014-07" db="EMBL/GenBank/DDBJ databases">
        <authorList>
            <person name="Hull J."/>
        </authorList>
    </citation>
    <scope>NUCLEOTIDE SEQUENCE</scope>
</reference>
<evidence type="ECO:0000256" key="8">
    <source>
        <dbReference type="ARBA" id="ARBA00023040"/>
    </source>
</evidence>
<feature type="domain" description="G-protein coupled receptors family 1 profile" evidence="17">
    <location>
        <begin position="427"/>
        <end position="683"/>
    </location>
</feature>
<comment type="subcellular location">
    <subcellularLocation>
        <location evidence="1">Cell membrane</location>
        <topology evidence="1">Multi-pass membrane protein</topology>
    </subcellularLocation>
</comment>
<dbReference type="PROSITE" id="PS00237">
    <property type="entry name" value="G_PROTEIN_RECEP_F1_1"/>
    <property type="match status" value="1"/>
</dbReference>
<dbReference type="SMART" id="SM00369">
    <property type="entry name" value="LRR_TYP"/>
    <property type="match status" value="7"/>
</dbReference>
<dbReference type="PROSITE" id="PS51450">
    <property type="entry name" value="LRR"/>
    <property type="match status" value="1"/>
</dbReference>
<dbReference type="InterPro" id="IPR032675">
    <property type="entry name" value="LRR_dom_sf"/>
</dbReference>
<evidence type="ECO:0000256" key="12">
    <source>
        <dbReference type="ARBA" id="ARBA00023180"/>
    </source>
</evidence>
<dbReference type="InterPro" id="IPR036055">
    <property type="entry name" value="LDL_receptor-like_sf"/>
</dbReference>
<feature type="transmembrane region" description="Helical" evidence="16">
    <location>
        <begin position="18"/>
        <end position="38"/>
    </location>
</feature>
<dbReference type="PRINTS" id="PR00237">
    <property type="entry name" value="GPCRRHODOPSN"/>
</dbReference>
<feature type="transmembrane region" description="Helical" evidence="16">
    <location>
        <begin position="485"/>
        <end position="513"/>
    </location>
</feature>
<evidence type="ECO:0000256" key="16">
    <source>
        <dbReference type="SAM" id="Phobius"/>
    </source>
</evidence>
<dbReference type="PROSITE" id="PS50068">
    <property type="entry name" value="LDLRA_2"/>
    <property type="match status" value="1"/>
</dbReference>
<gene>
    <name evidence="18" type="primary">Rxfp2</name>
    <name evidence="18" type="ORF">CM83_57447</name>
</gene>
<keyword evidence="12" id="KW-0325">Glycoprotein</keyword>
<evidence type="ECO:0000256" key="1">
    <source>
        <dbReference type="ARBA" id="ARBA00004651"/>
    </source>
</evidence>
<feature type="transmembrane region" description="Helical" evidence="16">
    <location>
        <begin position="445"/>
        <end position="465"/>
    </location>
</feature>
<evidence type="ECO:0000256" key="11">
    <source>
        <dbReference type="ARBA" id="ARBA00023170"/>
    </source>
</evidence>
<evidence type="ECO:0000256" key="3">
    <source>
        <dbReference type="ARBA" id="ARBA00022475"/>
    </source>
</evidence>
<evidence type="ECO:0000256" key="6">
    <source>
        <dbReference type="ARBA" id="ARBA00022737"/>
    </source>
</evidence>
<keyword evidence="7 16" id="KW-1133">Transmembrane helix</keyword>
<comment type="similarity">
    <text evidence="2 15">Belongs to the G-protein coupled receptor 1 family.</text>
</comment>
<dbReference type="PANTHER" id="PTHR24372">
    <property type="entry name" value="GLYCOPROTEIN HORMONE RECEPTOR"/>
    <property type="match status" value="1"/>
</dbReference>
<dbReference type="InterPro" id="IPR023415">
    <property type="entry name" value="LDLR_class-A_CS"/>
</dbReference>
<dbReference type="PROSITE" id="PS01209">
    <property type="entry name" value="LDLRA_1"/>
    <property type="match status" value="1"/>
</dbReference>
<dbReference type="SUPFAM" id="SSF57424">
    <property type="entry name" value="LDL receptor-like module"/>
    <property type="match status" value="1"/>
</dbReference>
<keyword evidence="4" id="KW-0433">Leucine-rich repeat</keyword>
<keyword evidence="3" id="KW-1003">Cell membrane</keyword>
<dbReference type="SMART" id="SM00192">
    <property type="entry name" value="LDLa"/>
    <property type="match status" value="1"/>
</dbReference>
<name>A0A0A9WZ96_LYGHE</name>
<keyword evidence="9 16" id="KW-0472">Membrane</keyword>
<dbReference type="InterPro" id="IPR001611">
    <property type="entry name" value="Leu-rich_rpt"/>
</dbReference>
<dbReference type="Pfam" id="PF00057">
    <property type="entry name" value="Ldl_recept_a"/>
    <property type="match status" value="1"/>
</dbReference>
<evidence type="ECO:0000256" key="9">
    <source>
        <dbReference type="ARBA" id="ARBA00023136"/>
    </source>
</evidence>
<dbReference type="InterPro" id="IPR017452">
    <property type="entry name" value="GPCR_Rhodpsn_7TM"/>
</dbReference>
<dbReference type="GO" id="GO:0008528">
    <property type="term" value="F:G protein-coupled peptide receptor activity"/>
    <property type="evidence" value="ECO:0007669"/>
    <property type="project" value="TreeGrafter"/>
</dbReference>
<keyword evidence="8 15" id="KW-0297">G-protein coupled receptor</keyword>
<reference evidence="18" key="1">
    <citation type="journal article" date="2014" name="PLoS ONE">
        <title>Transcriptome-Based Identification of ABC Transporters in the Western Tarnished Plant Bug Lygus hesperus.</title>
        <authorList>
            <person name="Hull J.J."/>
            <person name="Chaney K."/>
            <person name="Geib S.M."/>
            <person name="Fabrick J.A."/>
            <person name="Brent C.S."/>
            <person name="Walsh D."/>
            <person name="Lavine L.C."/>
        </authorList>
    </citation>
    <scope>NUCLEOTIDE SEQUENCE</scope>
</reference>
<dbReference type="InterPro" id="IPR003591">
    <property type="entry name" value="Leu-rich_rpt_typical-subtyp"/>
</dbReference>
<keyword evidence="13 15" id="KW-0807">Transducer</keyword>
<evidence type="ECO:0000256" key="10">
    <source>
        <dbReference type="ARBA" id="ARBA00023157"/>
    </source>
</evidence>
<feature type="non-terminal residue" evidence="18">
    <location>
        <position position="1"/>
    </location>
</feature>
<keyword evidence="6" id="KW-0677">Repeat</keyword>
<evidence type="ECO:0000256" key="14">
    <source>
        <dbReference type="PROSITE-ProRule" id="PRU00124"/>
    </source>
</evidence>
<dbReference type="Gene3D" id="3.80.10.10">
    <property type="entry name" value="Ribonuclease Inhibitor"/>
    <property type="match status" value="2"/>
</dbReference>
<dbReference type="Pfam" id="PF13855">
    <property type="entry name" value="LRR_8"/>
    <property type="match status" value="2"/>
</dbReference>
<keyword evidence="5 15" id="KW-0812">Transmembrane</keyword>
<keyword evidence="10" id="KW-1015">Disulfide bond</keyword>
<feature type="transmembrane region" description="Helical" evidence="16">
    <location>
        <begin position="534"/>
        <end position="555"/>
    </location>
</feature>
<dbReference type="GO" id="GO:0005886">
    <property type="term" value="C:plasma membrane"/>
    <property type="evidence" value="ECO:0007669"/>
    <property type="project" value="UniProtKB-SubCell"/>
</dbReference>
<feature type="transmembrane region" description="Helical" evidence="16">
    <location>
        <begin position="412"/>
        <end position="433"/>
    </location>
</feature>
<dbReference type="PRINTS" id="PR01739">
    <property type="entry name" value="RELAXINR"/>
</dbReference>
<dbReference type="Pfam" id="PF00001">
    <property type="entry name" value="7tm_1"/>
    <property type="match status" value="1"/>
</dbReference>
<dbReference type="GO" id="GO:0007189">
    <property type="term" value="P:adenylate cyclase-activating G protein-coupled receptor signaling pathway"/>
    <property type="evidence" value="ECO:0007669"/>
    <property type="project" value="TreeGrafter"/>
</dbReference>
<evidence type="ECO:0000256" key="7">
    <source>
        <dbReference type="ARBA" id="ARBA00022989"/>
    </source>
</evidence>
<dbReference type="Gene3D" id="1.20.1070.10">
    <property type="entry name" value="Rhodopsin 7-helix transmembrane proteins"/>
    <property type="match status" value="1"/>
</dbReference>
<dbReference type="AlphaFoldDB" id="A0A0A9WZ96"/>
<dbReference type="EMBL" id="GBHO01031746">
    <property type="protein sequence ID" value="JAG11858.1"/>
    <property type="molecule type" value="Transcribed_RNA"/>
</dbReference>
<evidence type="ECO:0000256" key="2">
    <source>
        <dbReference type="ARBA" id="ARBA00010663"/>
    </source>
</evidence>
<evidence type="ECO:0000313" key="18">
    <source>
        <dbReference type="EMBL" id="JAG11858.1"/>
    </source>
</evidence>
<accession>A0A0A9WZ96</accession>
<dbReference type="PROSITE" id="PS50262">
    <property type="entry name" value="G_PROTEIN_RECEP_F1_2"/>
    <property type="match status" value="1"/>
</dbReference>
<keyword evidence="11 15" id="KW-0675">Receptor</keyword>
<dbReference type="InterPro" id="IPR008112">
    <property type="entry name" value="Relaxin_rcpt"/>
</dbReference>
<feature type="transmembrane region" description="Helical" evidence="16">
    <location>
        <begin position="587"/>
        <end position="612"/>
    </location>
</feature>